<dbReference type="OrthoDB" id="9800174at2"/>
<gene>
    <name evidence="1" type="ORF">Q361_1753</name>
</gene>
<keyword evidence="2" id="KW-1185">Reference proteome</keyword>
<reference evidence="1 2" key="1">
    <citation type="submission" date="2018-01" db="EMBL/GenBank/DDBJ databases">
        <title>Genomic Encyclopedia of Type Strains, Phase I: the one thousand microbial genomes (KMG-I) project.</title>
        <authorList>
            <person name="Goeker M."/>
        </authorList>
    </citation>
    <scope>NUCLEOTIDE SEQUENCE [LARGE SCALE GENOMIC DNA]</scope>
    <source>
        <strain evidence="1 2">DSM 17960</strain>
    </source>
</reference>
<proteinExistence type="predicted"/>
<evidence type="ECO:0000313" key="1">
    <source>
        <dbReference type="EMBL" id="POS00530.1"/>
    </source>
</evidence>
<comment type="caution">
    <text evidence="1">The sequence shown here is derived from an EMBL/GenBank/DDBJ whole genome shotgun (WGS) entry which is preliminary data.</text>
</comment>
<evidence type="ECO:0000313" key="2">
    <source>
        <dbReference type="Proteomes" id="UP000237056"/>
    </source>
</evidence>
<dbReference type="EMBL" id="PQNY01000075">
    <property type="protein sequence ID" value="POS00530.1"/>
    <property type="molecule type" value="Genomic_DNA"/>
</dbReference>
<protein>
    <submittedName>
        <fullName evidence="1">Uncharacterized protein</fullName>
    </submittedName>
</protein>
<dbReference type="RefSeq" id="WP_103727239.1">
    <property type="nucleotide sequence ID" value="NZ_PQNY01000075.1"/>
</dbReference>
<organism evidence="1 2">
    <name type="scientific">Flavobacterium croceum DSM 17960</name>
    <dbReference type="NCBI Taxonomy" id="1121886"/>
    <lineage>
        <taxon>Bacteria</taxon>
        <taxon>Pseudomonadati</taxon>
        <taxon>Bacteroidota</taxon>
        <taxon>Flavobacteriia</taxon>
        <taxon>Flavobacteriales</taxon>
        <taxon>Flavobacteriaceae</taxon>
        <taxon>Flavobacterium</taxon>
    </lineage>
</organism>
<sequence length="103" mass="11617">MEKVIRDGKVAVLISHGFGAGWYSWNTEHQQLLFHPKLVEMVEQNRNDEIDDEWVKDNLGIDIYAGGSDGLSIHWLPVGTAFQVEEYDGAESLRTIDDLCIVA</sequence>
<dbReference type="Proteomes" id="UP000237056">
    <property type="component" value="Unassembled WGS sequence"/>
</dbReference>
<accession>A0A2S4N4E6</accession>
<dbReference type="AlphaFoldDB" id="A0A2S4N4E6"/>
<name>A0A2S4N4E6_9FLAO</name>